<dbReference type="InterPro" id="IPR036837">
    <property type="entry name" value="Cation_efflux_CTD_sf"/>
</dbReference>
<evidence type="ECO:0000256" key="8">
    <source>
        <dbReference type="ARBA" id="ARBA00023136"/>
    </source>
</evidence>
<evidence type="ECO:0000259" key="10">
    <source>
        <dbReference type="Pfam" id="PF01545"/>
    </source>
</evidence>
<evidence type="ECO:0000313" key="12">
    <source>
        <dbReference type="EMBL" id="MFC3702445.1"/>
    </source>
</evidence>
<keyword evidence="4 9" id="KW-0812">Transmembrane</keyword>
<keyword evidence="5" id="KW-0864">Zinc transport</keyword>
<evidence type="ECO:0000256" key="7">
    <source>
        <dbReference type="ARBA" id="ARBA00023065"/>
    </source>
</evidence>
<keyword evidence="6 9" id="KW-1133">Transmembrane helix</keyword>
<accession>A0ABV7WX37</accession>
<dbReference type="SUPFAM" id="SSF160240">
    <property type="entry name" value="Cation efflux protein cytoplasmic domain-like"/>
    <property type="match status" value="1"/>
</dbReference>
<gene>
    <name evidence="12" type="ORF">ACFOND_12415</name>
</gene>
<feature type="transmembrane region" description="Helical" evidence="9">
    <location>
        <begin position="88"/>
        <end position="108"/>
    </location>
</feature>
<dbReference type="InterPro" id="IPR050681">
    <property type="entry name" value="CDF/SLC30A"/>
</dbReference>
<evidence type="ECO:0000313" key="13">
    <source>
        <dbReference type="Proteomes" id="UP001595710"/>
    </source>
</evidence>
<feature type="domain" description="Cation efflux protein transmembrane" evidence="10">
    <location>
        <begin position="26"/>
        <end position="211"/>
    </location>
</feature>
<keyword evidence="8 9" id="KW-0472">Membrane</keyword>
<evidence type="ECO:0000256" key="1">
    <source>
        <dbReference type="ARBA" id="ARBA00004141"/>
    </source>
</evidence>
<comment type="caution">
    <text evidence="12">The sequence shown here is derived from an EMBL/GenBank/DDBJ whole genome shotgun (WGS) entry which is preliminary data.</text>
</comment>
<keyword evidence="5" id="KW-0862">Zinc</keyword>
<dbReference type="InterPro" id="IPR027469">
    <property type="entry name" value="Cation_efflux_TMD_sf"/>
</dbReference>
<evidence type="ECO:0000256" key="6">
    <source>
        <dbReference type="ARBA" id="ARBA00022989"/>
    </source>
</evidence>
<feature type="transmembrane region" description="Helical" evidence="9">
    <location>
        <begin position="163"/>
        <end position="181"/>
    </location>
</feature>
<evidence type="ECO:0000256" key="9">
    <source>
        <dbReference type="SAM" id="Phobius"/>
    </source>
</evidence>
<evidence type="ECO:0000256" key="2">
    <source>
        <dbReference type="ARBA" id="ARBA00008873"/>
    </source>
</evidence>
<organism evidence="12 13">
    <name type="scientific">Reinekea marina</name>
    <dbReference type="NCBI Taxonomy" id="1310421"/>
    <lineage>
        <taxon>Bacteria</taxon>
        <taxon>Pseudomonadati</taxon>
        <taxon>Pseudomonadota</taxon>
        <taxon>Gammaproteobacteria</taxon>
        <taxon>Oceanospirillales</taxon>
        <taxon>Saccharospirillaceae</taxon>
        <taxon>Reinekea</taxon>
    </lineage>
</organism>
<dbReference type="Pfam" id="PF16916">
    <property type="entry name" value="ZT_dimer"/>
    <property type="match status" value="1"/>
</dbReference>
<dbReference type="InterPro" id="IPR002524">
    <property type="entry name" value="Cation_efflux"/>
</dbReference>
<keyword evidence="13" id="KW-1185">Reference proteome</keyword>
<proteinExistence type="inferred from homology"/>
<feature type="domain" description="Cation efflux protein cytoplasmic" evidence="11">
    <location>
        <begin position="216"/>
        <end position="291"/>
    </location>
</feature>
<dbReference type="InterPro" id="IPR027470">
    <property type="entry name" value="Cation_efflux_CTD"/>
</dbReference>
<reference evidence="13" key="1">
    <citation type="journal article" date="2019" name="Int. J. Syst. Evol. Microbiol.">
        <title>The Global Catalogue of Microorganisms (GCM) 10K type strain sequencing project: providing services to taxonomists for standard genome sequencing and annotation.</title>
        <authorList>
            <consortium name="The Broad Institute Genomics Platform"/>
            <consortium name="The Broad Institute Genome Sequencing Center for Infectious Disease"/>
            <person name="Wu L."/>
            <person name="Ma J."/>
        </authorList>
    </citation>
    <scope>NUCLEOTIDE SEQUENCE [LARGE SCALE GENOMIC DNA]</scope>
    <source>
        <strain evidence="13">CECT 8288</strain>
    </source>
</reference>
<name>A0ABV7WX37_9GAMM</name>
<feature type="transmembrane region" description="Helical" evidence="9">
    <location>
        <begin position="120"/>
        <end position="142"/>
    </location>
</feature>
<evidence type="ECO:0000256" key="3">
    <source>
        <dbReference type="ARBA" id="ARBA00022448"/>
    </source>
</evidence>
<dbReference type="PANTHER" id="PTHR11562:SF17">
    <property type="entry name" value="RE54080P-RELATED"/>
    <property type="match status" value="1"/>
</dbReference>
<dbReference type="SUPFAM" id="SSF161111">
    <property type="entry name" value="Cation efflux protein transmembrane domain-like"/>
    <property type="match status" value="1"/>
</dbReference>
<evidence type="ECO:0000259" key="11">
    <source>
        <dbReference type="Pfam" id="PF16916"/>
    </source>
</evidence>
<dbReference type="InterPro" id="IPR058533">
    <property type="entry name" value="Cation_efflux_TM"/>
</dbReference>
<protein>
    <submittedName>
        <fullName evidence="12">Cation diffusion facilitator family transporter</fullName>
    </submittedName>
</protein>
<keyword evidence="3" id="KW-0813">Transport</keyword>
<dbReference type="Proteomes" id="UP001595710">
    <property type="component" value="Unassembled WGS sequence"/>
</dbReference>
<dbReference type="PANTHER" id="PTHR11562">
    <property type="entry name" value="CATION EFFLUX PROTEIN/ ZINC TRANSPORTER"/>
    <property type="match status" value="1"/>
</dbReference>
<comment type="similarity">
    <text evidence="2">Belongs to the cation diffusion facilitator (CDF) transporter (TC 2.A.4) family. SLC30A subfamily.</text>
</comment>
<evidence type="ECO:0000256" key="4">
    <source>
        <dbReference type="ARBA" id="ARBA00022692"/>
    </source>
</evidence>
<dbReference type="Pfam" id="PF01545">
    <property type="entry name" value="Cation_efflux"/>
    <property type="match status" value="1"/>
</dbReference>
<feature type="transmembrane region" description="Helical" evidence="9">
    <location>
        <begin position="187"/>
        <end position="205"/>
    </location>
</feature>
<dbReference type="NCBIfam" id="TIGR01297">
    <property type="entry name" value="CDF"/>
    <property type="match status" value="1"/>
</dbReference>
<keyword evidence="7" id="KW-0406">Ion transport</keyword>
<comment type="subcellular location">
    <subcellularLocation>
        <location evidence="1">Membrane</location>
        <topology evidence="1">Multi-pass membrane protein</topology>
    </subcellularLocation>
</comment>
<feature type="transmembrane region" description="Helical" evidence="9">
    <location>
        <begin position="22"/>
        <end position="43"/>
    </location>
</feature>
<dbReference type="Gene3D" id="1.20.1510.10">
    <property type="entry name" value="Cation efflux protein transmembrane domain"/>
    <property type="match status" value="1"/>
</dbReference>
<sequence>MHDHPNGHHHDHHHPVPDSGSAIAWAFFLNFGFTLIEFIGGYLTNSTAIMADAIHDLGDSLAIGLTWILNKVSKKPQNEVYSFGYRRFTLLGSIINGIILIVGSIWILTESIPRLLNPEMPVVEGMIGLAILGTLVNGFAAYKLSGGKTLADRMLNLHLLEDVLGWVAVLVVAIILYFFDWPILDPILSIGFTLFILLNVTKTLYKTIRVFLQATPSADDYRALKEALKALPNIEDVHHLHIWSLDGARNVLSAHVVINASIGTERQQRLKDSIQQCISDYDFEHTTIELEFAEQGCRDST</sequence>
<dbReference type="RefSeq" id="WP_290281216.1">
    <property type="nucleotide sequence ID" value="NZ_JAUFQI010000001.1"/>
</dbReference>
<dbReference type="EMBL" id="JBHRYN010000012">
    <property type="protein sequence ID" value="MFC3702445.1"/>
    <property type="molecule type" value="Genomic_DNA"/>
</dbReference>
<evidence type="ECO:0000256" key="5">
    <source>
        <dbReference type="ARBA" id="ARBA00022906"/>
    </source>
</evidence>